<evidence type="ECO:0000256" key="5">
    <source>
        <dbReference type="ARBA" id="ARBA00022525"/>
    </source>
</evidence>
<dbReference type="SUPFAM" id="SSF53187">
    <property type="entry name" value="Zn-dependent exopeptidases"/>
    <property type="match status" value="1"/>
</dbReference>
<evidence type="ECO:0000256" key="3">
    <source>
        <dbReference type="ARBA" id="ARBA00004613"/>
    </source>
</evidence>
<keyword evidence="5" id="KW-0964">Secreted</keyword>
<evidence type="ECO:0000256" key="15">
    <source>
        <dbReference type="ARBA" id="ARBA00026213"/>
    </source>
</evidence>
<comment type="function">
    <text evidence="13">Inactive carboxypeptidase that may play a role in cell wall organization and biogenesis.</text>
</comment>
<evidence type="ECO:0000256" key="13">
    <source>
        <dbReference type="ARBA" id="ARBA00025210"/>
    </source>
</evidence>
<evidence type="ECO:0000256" key="9">
    <source>
        <dbReference type="ARBA" id="ARBA00022833"/>
    </source>
</evidence>
<dbReference type="CDD" id="cd03860">
    <property type="entry name" value="M14_CP_A-B_like"/>
    <property type="match status" value="1"/>
</dbReference>
<evidence type="ECO:0000259" key="19">
    <source>
        <dbReference type="PROSITE" id="PS52035"/>
    </source>
</evidence>
<dbReference type="OrthoDB" id="3626597at2759"/>
<evidence type="ECO:0000256" key="17">
    <source>
        <dbReference type="SAM" id="MobiDB-lite"/>
    </source>
</evidence>
<keyword evidence="12" id="KW-0961">Cell wall biogenesis/degradation</keyword>
<gene>
    <name evidence="20" type="ORF">AJ80_06455</name>
</gene>
<evidence type="ECO:0000313" key="21">
    <source>
        <dbReference type="Proteomes" id="UP000224634"/>
    </source>
</evidence>
<dbReference type="PROSITE" id="PS52035">
    <property type="entry name" value="PEPTIDASE_M14"/>
    <property type="match status" value="1"/>
</dbReference>
<dbReference type="Proteomes" id="UP000224634">
    <property type="component" value="Unassembled WGS sequence"/>
</dbReference>
<evidence type="ECO:0000256" key="2">
    <source>
        <dbReference type="ARBA" id="ARBA00004116"/>
    </source>
</evidence>
<evidence type="ECO:0000256" key="6">
    <source>
        <dbReference type="ARBA" id="ARBA00022554"/>
    </source>
</evidence>
<dbReference type="EMBL" id="PDNA01000108">
    <property type="protein sequence ID" value="PGH13083.1"/>
    <property type="molecule type" value="Genomic_DNA"/>
</dbReference>
<dbReference type="GO" id="GO:0005773">
    <property type="term" value="C:vacuole"/>
    <property type="evidence" value="ECO:0007669"/>
    <property type="project" value="UniProtKB-SubCell"/>
</dbReference>
<evidence type="ECO:0000256" key="16">
    <source>
        <dbReference type="PROSITE-ProRule" id="PRU01379"/>
    </source>
</evidence>
<feature type="domain" description="Peptidase M14" evidence="19">
    <location>
        <begin position="203"/>
        <end position="526"/>
    </location>
</feature>
<evidence type="ECO:0000256" key="10">
    <source>
        <dbReference type="ARBA" id="ARBA00023157"/>
    </source>
</evidence>
<dbReference type="PANTHER" id="PTHR11705">
    <property type="entry name" value="PROTEASE FAMILY M14 CARBOXYPEPTIDASE A,B"/>
    <property type="match status" value="1"/>
</dbReference>
<proteinExistence type="inferred from homology"/>
<keyword evidence="8 18" id="KW-0732">Signal</keyword>
<dbReference type="PRINTS" id="PR00765">
    <property type="entry name" value="CRBOXYPTASEA"/>
</dbReference>
<accession>A0A2B7XWB8</accession>
<comment type="caution">
    <text evidence="20">The sequence shown here is derived from an EMBL/GenBank/DDBJ whole genome shotgun (WGS) entry which is preliminary data.</text>
</comment>
<feature type="chain" id="PRO_5012202881" description="Inactive metallocarboxypeptidase ECM14" evidence="18">
    <location>
        <begin position="22"/>
        <end position="594"/>
    </location>
</feature>
<keyword evidence="21" id="KW-1185">Reference proteome</keyword>
<name>A0A2B7XWB8_POLH7</name>
<evidence type="ECO:0000256" key="4">
    <source>
        <dbReference type="ARBA" id="ARBA00005988"/>
    </source>
</evidence>
<keyword evidence="7" id="KW-0479">Metal-binding</keyword>
<dbReference type="GO" id="GO:0005576">
    <property type="term" value="C:extracellular region"/>
    <property type="evidence" value="ECO:0007669"/>
    <property type="project" value="UniProtKB-SubCell"/>
</dbReference>
<evidence type="ECO:0000256" key="7">
    <source>
        <dbReference type="ARBA" id="ARBA00022723"/>
    </source>
</evidence>
<keyword evidence="10" id="KW-1015">Disulfide bond</keyword>
<feature type="signal peptide" evidence="18">
    <location>
        <begin position="1"/>
        <end position="21"/>
    </location>
</feature>
<evidence type="ECO:0000256" key="14">
    <source>
        <dbReference type="ARBA" id="ARBA00026187"/>
    </source>
</evidence>
<protein>
    <recommendedName>
        <fullName evidence="14">Inactive metallocarboxypeptidase ECM14</fullName>
    </recommendedName>
    <alternativeName>
        <fullName evidence="15">Inactive metallocarboxypeptidase ecm14</fullName>
    </alternativeName>
</protein>
<organism evidence="20 21">
    <name type="scientific">Polytolypa hystricis (strain UAMH7299)</name>
    <dbReference type="NCBI Taxonomy" id="1447883"/>
    <lineage>
        <taxon>Eukaryota</taxon>
        <taxon>Fungi</taxon>
        <taxon>Dikarya</taxon>
        <taxon>Ascomycota</taxon>
        <taxon>Pezizomycotina</taxon>
        <taxon>Eurotiomycetes</taxon>
        <taxon>Eurotiomycetidae</taxon>
        <taxon>Onygenales</taxon>
        <taxon>Onygenales incertae sedis</taxon>
        <taxon>Polytolypa</taxon>
    </lineage>
</organism>
<dbReference type="GO" id="GO:0008270">
    <property type="term" value="F:zinc ion binding"/>
    <property type="evidence" value="ECO:0007669"/>
    <property type="project" value="InterPro"/>
</dbReference>
<feature type="region of interest" description="Disordered" evidence="17">
    <location>
        <begin position="541"/>
        <end position="594"/>
    </location>
</feature>
<evidence type="ECO:0000313" key="20">
    <source>
        <dbReference type="EMBL" id="PGH13083.1"/>
    </source>
</evidence>
<feature type="compositionally biased region" description="Acidic residues" evidence="17">
    <location>
        <begin position="569"/>
        <end position="581"/>
    </location>
</feature>
<dbReference type="GO" id="GO:0071555">
    <property type="term" value="P:cell wall organization"/>
    <property type="evidence" value="ECO:0007669"/>
    <property type="project" value="UniProtKB-KW"/>
</dbReference>
<reference evidence="20 21" key="1">
    <citation type="submission" date="2017-10" db="EMBL/GenBank/DDBJ databases">
        <title>Comparative genomics in systemic dimorphic fungi from Ajellomycetaceae.</title>
        <authorList>
            <person name="Munoz J.F."/>
            <person name="Mcewen J.G."/>
            <person name="Clay O.K."/>
            <person name="Cuomo C.A."/>
        </authorList>
    </citation>
    <scope>NUCLEOTIDE SEQUENCE [LARGE SCALE GENOMIC DNA]</scope>
    <source>
        <strain evidence="20 21">UAMH7299</strain>
    </source>
</reference>
<keyword evidence="6" id="KW-0926">Vacuole</keyword>
<evidence type="ECO:0000256" key="12">
    <source>
        <dbReference type="ARBA" id="ARBA00023316"/>
    </source>
</evidence>
<dbReference type="PANTHER" id="PTHR11705:SF147">
    <property type="entry name" value="INACTIVE METALLOCARBOXYPEPTIDASE ECM14"/>
    <property type="match status" value="1"/>
</dbReference>
<dbReference type="SMART" id="SM00631">
    <property type="entry name" value="Zn_pept"/>
    <property type="match status" value="1"/>
</dbReference>
<keyword evidence="9" id="KW-0862">Zinc</keyword>
<dbReference type="STRING" id="1447883.A0A2B7XWB8"/>
<dbReference type="AlphaFoldDB" id="A0A2B7XWB8"/>
<comment type="similarity">
    <text evidence="4 16">Belongs to the peptidase M14 family.</text>
</comment>
<dbReference type="Gene3D" id="3.40.630.10">
    <property type="entry name" value="Zn peptidases"/>
    <property type="match status" value="1"/>
</dbReference>
<dbReference type="InterPro" id="IPR000834">
    <property type="entry name" value="Peptidase_M14"/>
</dbReference>
<evidence type="ECO:0000256" key="11">
    <source>
        <dbReference type="ARBA" id="ARBA00023180"/>
    </source>
</evidence>
<comment type="subcellular location">
    <subcellularLocation>
        <location evidence="3">Secreted</location>
    </subcellularLocation>
    <subcellularLocation>
        <location evidence="2">Vacuole</location>
    </subcellularLocation>
</comment>
<comment type="caution">
    <text evidence="16">Lacks conserved residue(s) required for the propagation of feature annotation.</text>
</comment>
<dbReference type="GO" id="GO:0006508">
    <property type="term" value="P:proteolysis"/>
    <property type="evidence" value="ECO:0007669"/>
    <property type="project" value="InterPro"/>
</dbReference>
<dbReference type="FunFam" id="3.40.630.10:FF:000060">
    <property type="entry name" value="Putative metallocarboxypeptidase ecm14"/>
    <property type="match status" value="1"/>
</dbReference>
<evidence type="ECO:0000256" key="8">
    <source>
        <dbReference type="ARBA" id="ARBA00022729"/>
    </source>
</evidence>
<dbReference type="GO" id="GO:0004181">
    <property type="term" value="F:metallocarboxypeptidase activity"/>
    <property type="evidence" value="ECO:0007669"/>
    <property type="project" value="InterPro"/>
</dbReference>
<comment type="cofactor">
    <cofactor evidence="1">
        <name>Zn(2+)</name>
        <dbReference type="ChEBI" id="CHEBI:29105"/>
    </cofactor>
</comment>
<dbReference type="PROSITE" id="PS00132">
    <property type="entry name" value="CARBOXYPEPT_ZN_1"/>
    <property type="match status" value="1"/>
</dbReference>
<sequence length="594" mass="67005">MKLISKSTFLVALSFALTASAIPSLSPHGYSSQHTSPVPAFAEHRNQAPLGLWKKLRNSVIETVWGVPEHHRASTGSRPASLLSPAPPLLRARYGDDVVLRFSLKSASDAQAIAEASNILFLDIWASSDDWVDIRVAKDVVPSLLGLLPNSLRTAHVPLIHDLAQTVYESYPSVSQHLSDDDRHTFSPSIKPPPEVTNIFFRDYQPFSVIVPWMRLLASMFSSHVRFINIGLSYEGREIPALRVGVHPTNSNVQQEPRKTIVITGGSHAREWISTTTANYVAYSLITAYGKSQAITKMLEEFDWVIVPTMNPDGYVFTWETDRLWRKNRQDTSLPFCHGVDLDRAWGFEWDGESTRSNPCSESYAGDGPFEGFEANQFAEWARNETEQNNVDFVGYLDFHSYSEQILYPYSYSCNPLPPTLENLEELAMGMAKAIRLTNGEQYTVSSACEVNSLASQKKHHLPKFPRLEKAGGSALDWFYHELRVRYSYQIKLRDRGSYGFLLPRDQIVPTGKEIFNGVTIFGKFLLGADAAGLDWNSTFQHSADRPTKSSQESETPHSDDSGKATPQDSEEYVDDEDETLQEPMSWERRRRRR</sequence>
<dbReference type="InterPro" id="IPR057246">
    <property type="entry name" value="CARBOXYPEPT_ZN_1"/>
</dbReference>
<evidence type="ECO:0000256" key="18">
    <source>
        <dbReference type="SAM" id="SignalP"/>
    </source>
</evidence>
<dbReference type="Pfam" id="PF00246">
    <property type="entry name" value="Peptidase_M14"/>
    <property type="match status" value="1"/>
</dbReference>
<keyword evidence="11" id="KW-0325">Glycoprotein</keyword>
<evidence type="ECO:0000256" key="1">
    <source>
        <dbReference type="ARBA" id="ARBA00001947"/>
    </source>
</evidence>